<name>A0A941HWQ1_9CAUL</name>
<dbReference type="NCBIfam" id="NF001095">
    <property type="entry name" value="PRK00124.1"/>
    <property type="match status" value="1"/>
</dbReference>
<dbReference type="PANTHER" id="PTHR35146">
    <property type="entry name" value="UPF0178 PROTEIN YAII"/>
    <property type="match status" value="1"/>
</dbReference>
<evidence type="ECO:0000313" key="4">
    <source>
        <dbReference type="EMBL" id="QQZ49126.1"/>
    </source>
</evidence>
<dbReference type="Pfam" id="PF02639">
    <property type="entry name" value="DUF188"/>
    <property type="match status" value="1"/>
</dbReference>
<dbReference type="AlphaFoldDB" id="A0A941HWQ1"/>
<evidence type="ECO:0000256" key="1">
    <source>
        <dbReference type="ARBA" id="ARBA00008522"/>
    </source>
</evidence>
<dbReference type="EMBL" id="JAGSGD010000001">
    <property type="protein sequence ID" value="MBR7620296.1"/>
    <property type="molecule type" value="Genomic_DNA"/>
</dbReference>
<organism evidence="3 5">
    <name type="scientific">Phenylobacterium glaciei</name>
    <dbReference type="NCBI Taxonomy" id="2803784"/>
    <lineage>
        <taxon>Bacteria</taxon>
        <taxon>Pseudomonadati</taxon>
        <taxon>Pseudomonadota</taxon>
        <taxon>Alphaproteobacteria</taxon>
        <taxon>Caulobacterales</taxon>
        <taxon>Caulobacteraceae</taxon>
        <taxon>Phenylobacterium</taxon>
    </lineage>
</organism>
<proteinExistence type="inferred from homology"/>
<dbReference type="EMBL" id="CP068570">
    <property type="protein sequence ID" value="QQZ49126.1"/>
    <property type="molecule type" value="Genomic_DNA"/>
</dbReference>
<dbReference type="InterPro" id="IPR003791">
    <property type="entry name" value="UPF0178"/>
</dbReference>
<dbReference type="HAMAP" id="MF_00489">
    <property type="entry name" value="UPF0178"/>
    <property type="match status" value="1"/>
</dbReference>
<protein>
    <recommendedName>
        <fullName evidence="2">UPF0178 protein JKL49_12955</fullName>
    </recommendedName>
</protein>
<evidence type="ECO:0000313" key="3">
    <source>
        <dbReference type="EMBL" id="MBR7620296.1"/>
    </source>
</evidence>
<dbReference type="CDD" id="cd18720">
    <property type="entry name" value="PIN_YqxD-like"/>
    <property type="match status" value="1"/>
</dbReference>
<comment type="similarity">
    <text evidence="1 2">Belongs to the UPF0178 family.</text>
</comment>
<gene>
    <name evidence="3" type="ORF">JKL49_12955</name>
    <name evidence="4" type="ORF">JKL49_18485</name>
</gene>
<dbReference type="Proteomes" id="UP000622580">
    <property type="component" value="Unassembled WGS sequence"/>
</dbReference>
<dbReference type="PANTHER" id="PTHR35146:SF1">
    <property type="entry name" value="UPF0178 PROTEIN YAII"/>
    <property type="match status" value="1"/>
</dbReference>
<keyword evidence="5" id="KW-1185">Reference proteome</keyword>
<reference evidence="3" key="2">
    <citation type="submission" date="2021-04" db="EMBL/GenBank/DDBJ databases">
        <title>Draft genome assembly of strain Phenylobacterium sp. 20VBR1 using MiniION and Illumina platforms.</title>
        <authorList>
            <person name="Thomas F.A."/>
            <person name="Krishnan K.P."/>
            <person name="Sinha R.K."/>
        </authorList>
    </citation>
    <scope>NUCLEOTIDE SEQUENCE</scope>
    <source>
        <strain evidence="3">20VBR1</strain>
    </source>
</reference>
<accession>A0A941HWQ1</accession>
<sequence>MTAKPIEIFIDADACPVKDEIYKVAQRYGLKTWVVSNAFIMIPKTPMIERMIVDAGPDVADDWIAEHVAPGDVAVTNDIPLAERVLTAGAHAVAPNGKPFTENSIGAAIAQRALMEQLRSTGDILGGPKPFDRNDRSRFLQALDEIIQKERRKRG</sequence>
<evidence type="ECO:0000313" key="5">
    <source>
        <dbReference type="Proteomes" id="UP000622580"/>
    </source>
</evidence>
<dbReference type="RefSeq" id="WP_215341012.1">
    <property type="nucleotide sequence ID" value="NZ_JAGSGD010000001.1"/>
</dbReference>
<evidence type="ECO:0000256" key="2">
    <source>
        <dbReference type="HAMAP-Rule" id="MF_00489"/>
    </source>
</evidence>
<reference evidence="4" key="1">
    <citation type="submission" date="2021-01" db="EMBL/GenBank/DDBJ databases">
        <title>Genome sequence of Phenylobacterium sp. 20VBR1 isolated from a valley glaceir, Ny-Alesund, Svalbard.</title>
        <authorList>
            <person name="Thomas F.A."/>
            <person name="Krishnan K.P."/>
            <person name="Sinha R.K."/>
        </authorList>
    </citation>
    <scope>NUCLEOTIDE SEQUENCE</scope>
    <source>
        <strain evidence="4">20VBR1</strain>
    </source>
</reference>